<reference evidence="2" key="2">
    <citation type="submission" date="2022-09" db="EMBL/GenBank/DDBJ databases">
        <title>Biosynthetic gene clusters of Dactylosporangioum fulvum.</title>
        <authorList>
            <person name="Caradec T."/>
        </authorList>
    </citation>
    <scope>NUCLEOTIDE SEQUENCE</scope>
    <source>
        <strain evidence="2">NRRL B-16292</strain>
    </source>
</reference>
<organism evidence="2 3">
    <name type="scientific">Dactylosporangium fulvum</name>
    <dbReference type="NCBI Taxonomy" id="53359"/>
    <lineage>
        <taxon>Bacteria</taxon>
        <taxon>Bacillati</taxon>
        <taxon>Actinomycetota</taxon>
        <taxon>Actinomycetes</taxon>
        <taxon>Micromonosporales</taxon>
        <taxon>Micromonosporaceae</taxon>
        <taxon>Dactylosporangium</taxon>
    </lineage>
</organism>
<gene>
    <name evidence="2" type="ORF">Dfulv_16280</name>
</gene>
<evidence type="ECO:0008006" key="4">
    <source>
        <dbReference type="Google" id="ProtNLM"/>
    </source>
</evidence>
<protein>
    <recommendedName>
        <fullName evidence="4">AMP-binding enzyme C-terminal domain-containing protein</fullName>
    </recommendedName>
</protein>
<evidence type="ECO:0000256" key="1">
    <source>
        <dbReference type="SAM" id="MobiDB-lite"/>
    </source>
</evidence>
<evidence type="ECO:0000313" key="3">
    <source>
        <dbReference type="Proteomes" id="UP001059617"/>
    </source>
</evidence>
<name>A0ABY5WAI7_9ACTN</name>
<dbReference type="SUPFAM" id="SSF56801">
    <property type="entry name" value="Acetyl-CoA synthetase-like"/>
    <property type="match status" value="1"/>
</dbReference>
<dbReference type="Proteomes" id="UP001059617">
    <property type="component" value="Chromosome"/>
</dbReference>
<keyword evidence="3" id="KW-1185">Reference proteome</keyword>
<feature type="region of interest" description="Disordered" evidence="1">
    <location>
        <begin position="49"/>
        <end position="72"/>
    </location>
</feature>
<reference evidence="2" key="1">
    <citation type="submission" date="2021-04" db="EMBL/GenBank/DDBJ databases">
        <authorList>
            <person name="Hartkoorn R.C."/>
            <person name="Beaudoing E."/>
            <person name="Hot D."/>
        </authorList>
    </citation>
    <scope>NUCLEOTIDE SEQUENCE</scope>
    <source>
        <strain evidence="2">NRRL B-16292</strain>
    </source>
</reference>
<proteinExistence type="predicted"/>
<accession>A0ABY5WAI7</accession>
<sequence>MDLDELREHLRARGVATGTWPERLELADELPRGSGGKVAKAELRADLRRRMSLTRSQLHRGSPSHADSDRRP</sequence>
<dbReference type="EMBL" id="CP073720">
    <property type="protein sequence ID" value="UWP85708.1"/>
    <property type="molecule type" value="Genomic_DNA"/>
</dbReference>
<evidence type="ECO:0000313" key="2">
    <source>
        <dbReference type="EMBL" id="UWP85708.1"/>
    </source>
</evidence>
<dbReference type="RefSeq" id="WP_259863897.1">
    <property type="nucleotide sequence ID" value="NZ_BAAAST010000095.1"/>
</dbReference>